<reference evidence="3" key="1">
    <citation type="submission" date="2021-04" db="EMBL/GenBank/DDBJ databases">
        <authorList>
            <consortium name="Wellcome Sanger Institute Data Sharing"/>
        </authorList>
    </citation>
    <scope>NUCLEOTIDE SEQUENCE [LARGE SCALE GENOMIC DNA]</scope>
</reference>
<evidence type="ECO:0008006" key="5">
    <source>
        <dbReference type="Google" id="ProtNLM"/>
    </source>
</evidence>
<dbReference type="Gene3D" id="2.20.110.10">
    <property type="entry name" value="Histone H3 K4-specific methyltransferase SET7/9 N-terminal domain"/>
    <property type="match status" value="1"/>
</dbReference>
<dbReference type="AlphaFoldDB" id="A0A671TP01"/>
<dbReference type="InParanoid" id="A0A671TP01"/>
<evidence type="ECO:0000313" key="3">
    <source>
        <dbReference type="Ensembl" id="ENSSAUP00010003718.1"/>
    </source>
</evidence>
<dbReference type="Pfam" id="PF02493">
    <property type="entry name" value="MORN"/>
    <property type="match status" value="4"/>
</dbReference>
<dbReference type="PANTHER" id="PTHR15897">
    <property type="entry name" value="ANKYRIN REPEAT AND MYND DOMAIN PROTEIN 1"/>
    <property type="match status" value="1"/>
</dbReference>
<keyword evidence="4" id="KW-1185">Reference proteome</keyword>
<reference evidence="3" key="2">
    <citation type="submission" date="2025-08" db="UniProtKB">
        <authorList>
            <consortium name="Ensembl"/>
        </authorList>
    </citation>
    <scope>IDENTIFICATION</scope>
</reference>
<sequence length="283" mass="31756">MLSTCKGAAADAERGGAAPGAGAQSDGHGRTQSGTERRQGLGVQEWPDGARYEGEFVNGFKHGEGKYTWPNGEYYEGSFYKDYRHGDGLYCWPTGHKFTGKFYLNRKEGYGQQLNVPLSSAQGLYHADQRFGPGVISYPDGREDVGLWLRESLLQLCASVEEGFSLRNLPEYAAYMDPSATTDSLIQVHAEHRLVSFFLDLLSDENFVLPHGIESYSTDGDHLPLPLGRRRELDQHFYGELWEPDVCPHRGYERDPLPKLPLQARMQAHIHKHRSDIQPNSIA</sequence>
<dbReference type="GeneTree" id="ENSGT00460000041630"/>
<dbReference type="Proteomes" id="UP000472265">
    <property type="component" value="Chromosome 11"/>
</dbReference>
<dbReference type="InterPro" id="IPR053064">
    <property type="entry name" value="Ankyrin-MYND_domain-protein"/>
</dbReference>
<dbReference type="InterPro" id="IPR003409">
    <property type="entry name" value="MORN"/>
</dbReference>
<feature type="region of interest" description="Disordered" evidence="2">
    <location>
        <begin position="10"/>
        <end position="45"/>
    </location>
</feature>
<evidence type="ECO:0000256" key="2">
    <source>
        <dbReference type="SAM" id="MobiDB-lite"/>
    </source>
</evidence>
<evidence type="ECO:0000313" key="4">
    <source>
        <dbReference type="Proteomes" id="UP000472265"/>
    </source>
</evidence>
<protein>
    <recommendedName>
        <fullName evidence="5">Ankyrin repeat and MYND domain containing 1</fullName>
    </recommendedName>
</protein>
<keyword evidence="1" id="KW-0677">Repeat</keyword>
<dbReference type="SUPFAM" id="SSF82185">
    <property type="entry name" value="Histone H3 K4-specific methyltransferase SET7/9 N-terminal domain"/>
    <property type="match status" value="1"/>
</dbReference>
<dbReference type="Ensembl" id="ENSSAUT00010004011.1">
    <property type="protein sequence ID" value="ENSSAUP00010003718.1"/>
    <property type="gene ID" value="ENSSAUG00010001956.1"/>
</dbReference>
<accession>A0A671TP01</accession>
<dbReference type="SMART" id="SM00698">
    <property type="entry name" value="MORN"/>
    <property type="match status" value="3"/>
</dbReference>
<name>A0A671TP01_SPAAU</name>
<organism evidence="3 4">
    <name type="scientific">Sparus aurata</name>
    <name type="common">Gilthead sea bream</name>
    <dbReference type="NCBI Taxonomy" id="8175"/>
    <lineage>
        <taxon>Eukaryota</taxon>
        <taxon>Metazoa</taxon>
        <taxon>Chordata</taxon>
        <taxon>Craniata</taxon>
        <taxon>Vertebrata</taxon>
        <taxon>Euteleostomi</taxon>
        <taxon>Actinopterygii</taxon>
        <taxon>Neopterygii</taxon>
        <taxon>Teleostei</taxon>
        <taxon>Neoteleostei</taxon>
        <taxon>Acanthomorphata</taxon>
        <taxon>Eupercaria</taxon>
        <taxon>Spariformes</taxon>
        <taxon>Sparidae</taxon>
        <taxon>Sparus</taxon>
    </lineage>
</organism>
<evidence type="ECO:0000256" key="1">
    <source>
        <dbReference type="ARBA" id="ARBA00022737"/>
    </source>
</evidence>
<dbReference type="PANTHER" id="PTHR15897:SF2">
    <property type="entry name" value="ANKYRIN REPEAT AND MYND DOMAIN-CONTAINING PROTEIN 1"/>
    <property type="match status" value="1"/>
</dbReference>
<proteinExistence type="predicted"/>
<dbReference type="OMA" id="HIHKHRS"/>
<reference evidence="3" key="3">
    <citation type="submission" date="2025-09" db="UniProtKB">
        <authorList>
            <consortium name="Ensembl"/>
        </authorList>
    </citation>
    <scope>IDENTIFICATION</scope>
</reference>